<dbReference type="InterPro" id="IPR039425">
    <property type="entry name" value="RNA_pol_sigma-70-like"/>
</dbReference>
<evidence type="ECO:0000259" key="8">
    <source>
        <dbReference type="Pfam" id="PF08281"/>
    </source>
</evidence>
<evidence type="ECO:0000256" key="6">
    <source>
        <dbReference type="SAM" id="MobiDB-lite"/>
    </source>
</evidence>
<dbReference type="Gene3D" id="1.10.10.10">
    <property type="entry name" value="Winged helix-like DNA-binding domain superfamily/Winged helix DNA-binding domain"/>
    <property type="match status" value="1"/>
</dbReference>
<dbReference type="Proteomes" id="UP000824496">
    <property type="component" value="Chromosome"/>
</dbReference>
<feature type="region of interest" description="Disordered" evidence="6">
    <location>
        <begin position="1"/>
        <end position="29"/>
    </location>
</feature>
<keyword evidence="10" id="KW-1185">Reference proteome</keyword>
<dbReference type="SUPFAM" id="SSF88659">
    <property type="entry name" value="Sigma3 and sigma4 domains of RNA polymerase sigma factors"/>
    <property type="match status" value="1"/>
</dbReference>
<evidence type="ECO:0000313" key="10">
    <source>
        <dbReference type="Proteomes" id="UP000824496"/>
    </source>
</evidence>
<dbReference type="Gene3D" id="1.10.1740.10">
    <property type="match status" value="1"/>
</dbReference>
<dbReference type="Pfam" id="PF04542">
    <property type="entry name" value="Sigma70_r2"/>
    <property type="match status" value="1"/>
</dbReference>
<dbReference type="InterPro" id="IPR013325">
    <property type="entry name" value="RNA_pol_sigma_r2"/>
</dbReference>
<gene>
    <name evidence="9" type="primary">rpoE</name>
    <name evidence="9" type="ORF">MANAM107_07030</name>
</gene>
<protein>
    <submittedName>
        <fullName evidence="9">DNA-directed RNA polymerase sigma-70 factor</fullName>
    </submittedName>
</protein>
<dbReference type="InterPro" id="IPR014284">
    <property type="entry name" value="RNA_pol_sigma-70_dom"/>
</dbReference>
<dbReference type="Pfam" id="PF08281">
    <property type="entry name" value="Sigma70_r4_2"/>
    <property type="match status" value="1"/>
</dbReference>
<dbReference type="InterPro" id="IPR007627">
    <property type="entry name" value="RNA_pol_sigma70_r2"/>
</dbReference>
<feature type="region of interest" description="Disordered" evidence="6">
    <location>
        <begin position="113"/>
        <end position="156"/>
    </location>
</feature>
<keyword evidence="9" id="KW-0240">DNA-directed RNA polymerase</keyword>
<keyword evidence="5" id="KW-0804">Transcription</keyword>
<reference evidence="9 10" key="1">
    <citation type="submission" date="2021-08" db="EMBL/GenBank/DDBJ databases">
        <title>Whole genome sequence of novel Actinomyces species strain MAS-1.</title>
        <authorList>
            <person name="Saito M."/>
            <person name="Kuwahara N."/>
            <person name="Takizawa T."/>
            <person name="Gotouda H."/>
            <person name="Ochiai T."/>
        </authorList>
    </citation>
    <scope>NUCLEOTIDE SEQUENCE [LARGE SCALE GENOMIC DNA]</scope>
    <source>
        <strain evidence="9 10">MAS-1</strain>
    </source>
</reference>
<accession>A0ABM7UEW8</accession>
<feature type="compositionally biased region" description="Low complexity" evidence="6">
    <location>
        <begin position="1"/>
        <end position="13"/>
    </location>
</feature>
<dbReference type="InterPro" id="IPR013324">
    <property type="entry name" value="RNA_pol_sigma_r3/r4-like"/>
</dbReference>
<dbReference type="InterPro" id="IPR013249">
    <property type="entry name" value="RNA_pol_sigma70_r4_t2"/>
</dbReference>
<comment type="similarity">
    <text evidence="1">Belongs to the sigma-70 factor family. ECF subfamily.</text>
</comment>
<evidence type="ECO:0000313" key="9">
    <source>
        <dbReference type="EMBL" id="BDA63869.1"/>
    </source>
</evidence>
<evidence type="ECO:0000256" key="3">
    <source>
        <dbReference type="ARBA" id="ARBA00023082"/>
    </source>
</evidence>
<evidence type="ECO:0000256" key="4">
    <source>
        <dbReference type="ARBA" id="ARBA00023125"/>
    </source>
</evidence>
<feature type="domain" description="RNA polymerase sigma-70 region 2" evidence="7">
    <location>
        <begin position="52"/>
        <end position="119"/>
    </location>
</feature>
<organism evidence="9 10">
    <name type="scientific">Actinomyces capricornis</name>
    <dbReference type="NCBI Taxonomy" id="2755559"/>
    <lineage>
        <taxon>Bacteria</taxon>
        <taxon>Bacillati</taxon>
        <taxon>Actinomycetota</taxon>
        <taxon>Actinomycetes</taxon>
        <taxon>Actinomycetales</taxon>
        <taxon>Actinomycetaceae</taxon>
        <taxon>Actinomyces</taxon>
    </lineage>
</organism>
<dbReference type="PANTHER" id="PTHR43133">
    <property type="entry name" value="RNA POLYMERASE ECF-TYPE SIGMA FACTO"/>
    <property type="match status" value="1"/>
</dbReference>
<sequence length="223" mass="24712">MSRPPETAGSAGAPGPPAPTGPRPADSPVSRGIERHLVLRAQDGDTTAFEQLISRYQGRLFRTAYMILGNRQDSEDAVQEALILAWKRLHLLREPEAFHGWLLRICTNEATSAVRRRSRHRTDPHDSESLEALDSQAGDTRTRPTGGPASDPARSSEVNAQIQALAEVLSTIRPELSIVWVLREVETMSYEEIAQTLNITASTVRGRLARARSAVIKRMKEWT</sequence>
<dbReference type="EMBL" id="AP025017">
    <property type="protein sequence ID" value="BDA63869.1"/>
    <property type="molecule type" value="Genomic_DNA"/>
</dbReference>
<dbReference type="RefSeq" id="WP_223911176.1">
    <property type="nucleotide sequence ID" value="NZ_AP025017.1"/>
</dbReference>
<dbReference type="InterPro" id="IPR036388">
    <property type="entry name" value="WH-like_DNA-bd_sf"/>
</dbReference>
<name>A0ABM7UEW8_9ACTO</name>
<keyword evidence="3" id="KW-0731">Sigma factor</keyword>
<dbReference type="CDD" id="cd06171">
    <property type="entry name" value="Sigma70_r4"/>
    <property type="match status" value="1"/>
</dbReference>
<evidence type="ECO:0000256" key="2">
    <source>
        <dbReference type="ARBA" id="ARBA00023015"/>
    </source>
</evidence>
<dbReference type="SUPFAM" id="SSF88946">
    <property type="entry name" value="Sigma2 domain of RNA polymerase sigma factors"/>
    <property type="match status" value="1"/>
</dbReference>
<proteinExistence type="inferred from homology"/>
<dbReference type="GO" id="GO:0000428">
    <property type="term" value="C:DNA-directed RNA polymerase complex"/>
    <property type="evidence" value="ECO:0007669"/>
    <property type="project" value="UniProtKB-KW"/>
</dbReference>
<evidence type="ECO:0000256" key="1">
    <source>
        <dbReference type="ARBA" id="ARBA00010641"/>
    </source>
</evidence>
<feature type="domain" description="RNA polymerase sigma factor 70 region 4 type 2" evidence="8">
    <location>
        <begin position="163"/>
        <end position="214"/>
    </location>
</feature>
<dbReference type="NCBIfam" id="TIGR02937">
    <property type="entry name" value="sigma70-ECF"/>
    <property type="match status" value="1"/>
</dbReference>
<evidence type="ECO:0000256" key="5">
    <source>
        <dbReference type="ARBA" id="ARBA00023163"/>
    </source>
</evidence>
<keyword evidence="2" id="KW-0805">Transcription regulation</keyword>
<evidence type="ECO:0000259" key="7">
    <source>
        <dbReference type="Pfam" id="PF04542"/>
    </source>
</evidence>
<dbReference type="PANTHER" id="PTHR43133:SF8">
    <property type="entry name" value="RNA POLYMERASE SIGMA FACTOR HI_1459-RELATED"/>
    <property type="match status" value="1"/>
</dbReference>
<keyword evidence="4" id="KW-0238">DNA-binding</keyword>